<evidence type="ECO:0000256" key="3">
    <source>
        <dbReference type="ARBA" id="ARBA00022723"/>
    </source>
</evidence>
<dbReference type="SUPFAM" id="SSF55326">
    <property type="entry name" value="PurM N-terminal domain-like"/>
    <property type="match status" value="1"/>
</dbReference>
<dbReference type="InterPro" id="IPR004536">
    <property type="entry name" value="SPS/SelD"/>
</dbReference>
<evidence type="ECO:0000256" key="7">
    <source>
        <dbReference type="ARBA" id="ARBA00022842"/>
    </source>
</evidence>
<dbReference type="SUPFAM" id="SSF56042">
    <property type="entry name" value="PurM C-terminal domain-like"/>
    <property type="match status" value="1"/>
</dbReference>
<evidence type="ECO:0000259" key="10">
    <source>
        <dbReference type="Pfam" id="PF02769"/>
    </source>
</evidence>
<dbReference type="Pfam" id="PF00586">
    <property type="entry name" value="AIRS"/>
    <property type="match status" value="1"/>
</dbReference>
<dbReference type="GO" id="GO:0004756">
    <property type="term" value="F:selenide, water dikinase activity"/>
    <property type="evidence" value="ECO:0007669"/>
    <property type="project" value="UniProtKB-EC"/>
</dbReference>
<proteinExistence type="inferred from homology"/>
<keyword evidence="7" id="KW-0460">Magnesium</keyword>
<dbReference type="GO" id="GO:0016260">
    <property type="term" value="P:selenocysteine biosynthetic process"/>
    <property type="evidence" value="ECO:0007669"/>
    <property type="project" value="InterPro"/>
</dbReference>
<dbReference type="Gene3D" id="3.90.650.10">
    <property type="entry name" value="PurM-like C-terminal domain"/>
    <property type="match status" value="1"/>
</dbReference>
<dbReference type="HAMAP" id="MF_00625">
    <property type="entry name" value="SelD"/>
    <property type="match status" value="1"/>
</dbReference>
<feature type="domain" description="PurM-like N-terminal" evidence="9">
    <location>
        <begin position="47"/>
        <end position="154"/>
    </location>
</feature>
<dbReference type="EMBL" id="FAXA01000179">
    <property type="protein sequence ID" value="CUV02085.1"/>
    <property type="molecule type" value="Genomic_DNA"/>
</dbReference>
<reference evidence="11" key="1">
    <citation type="submission" date="2015-10" db="EMBL/GenBank/DDBJ databases">
        <authorList>
            <person name="Gilbert D.G."/>
        </authorList>
    </citation>
    <scope>NUCLEOTIDE SEQUENCE</scope>
</reference>
<comment type="similarity">
    <text evidence="1">Belongs to the selenophosphate synthase 1 family. Class I subfamily.</text>
</comment>
<dbReference type="PANTHER" id="PTHR10256">
    <property type="entry name" value="SELENIDE, WATER DIKINASE"/>
    <property type="match status" value="1"/>
</dbReference>
<dbReference type="InterPro" id="IPR036676">
    <property type="entry name" value="PurM-like_C_sf"/>
</dbReference>
<keyword evidence="6" id="KW-0067">ATP-binding</keyword>
<dbReference type="InterPro" id="IPR023061">
    <property type="entry name" value="SelD_I"/>
</dbReference>
<gene>
    <name evidence="11" type="ORF">MGWOODY_Clf260</name>
</gene>
<dbReference type="InterPro" id="IPR010918">
    <property type="entry name" value="PurM-like_C_dom"/>
</dbReference>
<evidence type="ECO:0000256" key="4">
    <source>
        <dbReference type="ARBA" id="ARBA00022741"/>
    </source>
</evidence>
<dbReference type="NCBIfam" id="TIGR00476">
    <property type="entry name" value="selD"/>
    <property type="match status" value="1"/>
</dbReference>
<dbReference type="GO" id="GO:0005524">
    <property type="term" value="F:ATP binding"/>
    <property type="evidence" value="ECO:0007669"/>
    <property type="project" value="UniProtKB-KW"/>
</dbReference>
<keyword evidence="4" id="KW-0547">Nucleotide-binding</keyword>
<dbReference type="InterPro" id="IPR036921">
    <property type="entry name" value="PurM-like_N_sf"/>
</dbReference>
<evidence type="ECO:0000259" key="9">
    <source>
        <dbReference type="Pfam" id="PF00586"/>
    </source>
</evidence>
<dbReference type="PIRSF" id="PIRSF036407">
    <property type="entry name" value="Selenphspht_syn"/>
    <property type="match status" value="1"/>
</dbReference>
<dbReference type="InterPro" id="IPR016188">
    <property type="entry name" value="PurM-like_N"/>
</dbReference>
<keyword evidence="3" id="KW-0479">Metal-binding</keyword>
<evidence type="ECO:0000256" key="1">
    <source>
        <dbReference type="ARBA" id="ARBA00008026"/>
    </source>
</evidence>
<organism evidence="11">
    <name type="scientific">hydrothermal vent metagenome</name>
    <dbReference type="NCBI Taxonomy" id="652676"/>
    <lineage>
        <taxon>unclassified sequences</taxon>
        <taxon>metagenomes</taxon>
        <taxon>ecological metagenomes</taxon>
    </lineage>
</organism>
<keyword evidence="5 11" id="KW-0418">Kinase</keyword>
<keyword evidence="2 11" id="KW-0808">Transferase</keyword>
<sequence>MRSSEIRLTELSHCAGAAKLSLEDLGQVLSKLPLVTHPDLLVGNNTGDDAAVYRINDETALILTVDFFTPITDDPYEFGSIAAANSLSDVYAMGGKPLLALNVVGFPVDLAKEMLPDVLLGGHDKATEAGCMIVGGHTVDDAEPKYGLSVVGIVEPGKQTSNAGAQPGDQLILTKPIGTGIIATGAKQQKVDPDVMKNAVKTMATLNKAAAEAMMEVGVNSCTDVTGFGLMGHLRGMVKASGVAAQIRYRDVPLLPGAWDLLNQGVVPGGTYRNMQQVADTVLWNDEITEEQKLMLCDAQTSGGLLISVPGSKANQLLIRLQAAGVPISAVVGKITGGAAGTIEVIP</sequence>
<evidence type="ECO:0000256" key="6">
    <source>
        <dbReference type="ARBA" id="ARBA00022840"/>
    </source>
</evidence>
<dbReference type="GO" id="GO:0046872">
    <property type="term" value="F:metal ion binding"/>
    <property type="evidence" value="ECO:0007669"/>
    <property type="project" value="UniProtKB-KW"/>
</dbReference>
<dbReference type="FunFam" id="3.90.650.10:FF:000004">
    <property type="entry name" value="Selenide, water dikinase"/>
    <property type="match status" value="1"/>
</dbReference>
<name>A0A160V9V8_9ZZZZ</name>
<evidence type="ECO:0000256" key="8">
    <source>
        <dbReference type="ARBA" id="ARBA00023266"/>
    </source>
</evidence>
<dbReference type="Pfam" id="PF02769">
    <property type="entry name" value="AIRS_C"/>
    <property type="match status" value="1"/>
</dbReference>
<accession>A0A160V9V8</accession>
<protein>
    <submittedName>
        <fullName evidence="11">Selenide,water dikinase @ selenocysteine-containing</fullName>
        <ecNumber evidence="11">2.7.9.3</ecNumber>
    </submittedName>
</protein>
<dbReference type="NCBIfam" id="NF002098">
    <property type="entry name" value="PRK00943.1"/>
    <property type="match status" value="1"/>
</dbReference>
<evidence type="ECO:0000313" key="11">
    <source>
        <dbReference type="EMBL" id="CUV02085.1"/>
    </source>
</evidence>
<keyword evidence="8" id="KW-0711">Selenium</keyword>
<dbReference type="FunFam" id="3.30.1330.10:FF:000003">
    <property type="entry name" value="Selenide, water dikinase"/>
    <property type="match status" value="1"/>
</dbReference>
<evidence type="ECO:0000256" key="2">
    <source>
        <dbReference type="ARBA" id="ARBA00022679"/>
    </source>
</evidence>
<dbReference type="CDD" id="cd02195">
    <property type="entry name" value="SelD"/>
    <property type="match status" value="1"/>
</dbReference>
<dbReference type="AlphaFoldDB" id="A0A160V9V8"/>
<evidence type="ECO:0000256" key="5">
    <source>
        <dbReference type="ARBA" id="ARBA00022777"/>
    </source>
</evidence>
<dbReference type="PANTHER" id="PTHR10256:SF0">
    <property type="entry name" value="INACTIVE SELENIDE, WATER DIKINASE-LIKE PROTEIN-RELATED"/>
    <property type="match status" value="1"/>
</dbReference>
<feature type="domain" description="PurM-like C-terminal" evidence="10">
    <location>
        <begin position="166"/>
        <end position="345"/>
    </location>
</feature>
<dbReference type="GO" id="GO:0005737">
    <property type="term" value="C:cytoplasm"/>
    <property type="evidence" value="ECO:0007669"/>
    <property type="project" value="TreeGrafter"/>
</dbReference>
<dbReference type="Gene3D" id="3.30.1330.10">
    <property type="entry name" value="PurM-like, N-terminal domain"/>
    <property type="match status" value="1"/>
</dbReference>
<dbReference type="EC" id="2.7.9.3" evidence="11"/>